<dbReference type="InterPro" id="IPR047650">
    <property type="entry name" value="Transpos_IS110"/>
</dbReference>
<dbReference type="InterPro" id="IPR003346">
    <property type="entry name" value="Transposase_20"/>
</dbReference>
<organism evidence="3 4">
    <name type="scientific">Paractinoplanes brasiliensis</name>
    <dbReference type="NCBI Taxonomy" id="52695"/>
    <lineage>
        <taxon>Bacteria</taxon>
        <taxon>Bacillati</taxon>
        <taxon>Actinomycetota</taxon>
        <taxon>Actinomycetes</taxon>
        <taxon>Micromonosporales</taxon>
        <taxon>Micromonosporaceae</taxon>
        <taxon>Paractinoplanes</taxon>
    </lineage>
</organism>
<evidence type="ECO:0000313" key="3">
    <source>
        <dbReference type="EMBL" id="TDO41804.1"/>
    </source>
</evidence>
<dbReference type="Pfam" id="PF02371">
    <property type="entry name" value="Transposase_20"/>
    <property type="match status" value="1"/>
</dbReference>
<sequence>MSIVGGLDIHRKQLTFDWVDEQNGKWERGRIAPADREHLASWLTKFDPATAGPVAFAMEGCTGWRYIAEEMAKAGVIAHLAEPADTSVLRGPKRRAKTDKADAKLLRELLAAGRLPECYIPPAQALEYRAMLELYQDLRTQHTGWAQRIQAVCFHQGTTAPGQAGIVRGDRARLHAIIDDQLSISGRLQVNTALAVMDVLADHLDRLRRRLLSSARGLKGARALMHGIYGVGPLSSLALCAWLGGADRFSSSRKAVRFVGLDITVHSSDGKRSPGRLSRQGPEVLRWLLFEAAKTSARACAPGYDYYTQVKDRYDANRACLSQARRIVRHATHILTSLGDDAFTIVAQPAAPTTVAR</sequence>
<dbReference type="OrthoDB" id="4685317at2"/>
<evidence type="ECO:0000259" key="2">
    <source>
        <dbReference type="Pfam" id="PF02371"/>
    </source>
</evidence>
<dbReference type="EMBL" id="SNWR01000001">
    <property type="protein sequence ID" value="TDO41804.1"/>
    <property type="molecule type" value="Genomic_DNA"/>
</dbReference>
<proteinExistence type="predicted"/>
<dbReference type="Pfam" id="PF01548">
    <property type="entry name" value="DEDD_Tnp_IS110"/>
    <property type="match status" value="1"/>
</dbReference>
<dbReference type="InterPro" id="IPR002525">
    <property type="entry name" value="Transp_IS110-like_N"/>
</dbReference>
<dbReference type="GO" id="GO:0006313">
    <property type="term" value="P:DNA transposition"/>
    <property type="evidence" value="ECO:0007669"/>
    <property type="project" value="InterPro"/>
</dbReference>
<keyword evidence="4" id="KW-1185">Reference proteome</keyword>
<dbReference type="Proteomes" id="UP000294901">
    <property type="component" value="Unassembled WGS sequence"/>
</dbReference>
<dbReference type="GO" id="GO:0003677">
    <property type="term" value="F:DNA binding"/>
    <property type="evidence" value="ECO:0007669"/>
    <property type="project" value="InterPro"/>
</dbReference>
<accession>A0A4R6JY94</accession>
<feature type="domain" description="Transposase IS110-like N-terminal" evidence="1">
    <location>
        <begin position="6"/>
        <end position="152"/>
    </location>
</feature>
<dbReference type="PANTHER" id="PTHR33055:SF15">
    <property type="entry name" value="TRANSPOSASE-RELATED"/>
    <property type="match status" value="1"/>
</dbReference>
<protein>
    <submittedName>
        <fullName evidence="3">Transposase</fullName>
    </submittedName>
</protein>
<evidence type="ECO:0000313" key="4">
    <source>
        <dbReference type="Proteomes" id="UP000294901"/>
    </source>
</evidence>
<comment type="caution">
    <text evidence="3">The sequence shown here is derived from an EMBL/GenBank/DDBJ whole genome shotgun (WGS) entry which is preliminary data.</text>
</comment>
<name>A0A4R6JY94_9ACTN</name>
<reference evidence="3 4" key="1">
    <citation type="submission" date="2019-03" db="EMBL/GenBank/DDBJ databases">
        <title>Sequencing the genomes of 1000 actinobacteria strains.</title>
        <authorList>
            <person name="Klenk H.-P."/>
        </authorList>
    </citation>
    <scope>NUCLEOTIDE SEQUENCE [LARGE SCALE GENOMIC DNA]</scope>
    <source>
        <strain evidence="3 4">DSM 43805</strain>
    </source>
</reference>
<evidence type="ECO:0000259" key="1">
    <source>
        <dbReference type="Pfam" id="PF01548"/>
    </source>
</evidence>
<feature type="domain" description="Transposase IS116/IS110/IS902 C-terminal" evidence="2">
    <location>
        <begin position="225"/>
        <end position="307"/>
    </location>
</feature>
<dbReference type="PANTHER" id="PTHR33055">
    <property type="entry name" value="TRANSPOSASE FOR INSERTION SEQUENCE ELEMENT IS1111A"/>
    <property type="match status" value="1"/>
</dbReference>
<dbReference type="GO" id="GO:0004803">
    <property type="term" value="F:transposase activity"/>
    <property type="evidence" value="ECO:0007669"/>
    <property type="project" value="InterPro"/>
</dbReference>
<gene>
    <name evidence="3" type="ORF">C8E87_5549</name>
</gene>
<dbReference type="AlphaFoldDB" id="A0A4R6JY94"/>
<dbReference type="NCBIfam" id="NF033542">
    <property type="entry name" value="transpos_IS110"/>
    <property type="match status" value="1"/>
</dbReference>
<dbReference type="RefSeq" id="WP_133875786.1">
    <property type="nucleotide sequence ID" value="NZ_BOMD01000064.1"/>
</dbReference>